<name>A0ABZ0W9D7_9BACT</name>
<evidence type="ECO:0000256" key="1">
    <source>
        <dbReference type="ARBA" id="ARBA00007401"/>
    </source>
</evidence>
<keyword evidence="11" id="KW-1185">Reference proteome</keyword>
<accession>A0ABZ0W9D7</accession>
<keyword evidence="2" id="KW-0378">Hydrolase</keyword>
<dbReference type="Gene3D" id="2.60.40.10">
    <property type="entry name" value="Immunoglobulins"/>
    <property type="match status" value="2"/>
</dbReference>
<feature type="domain" description="DUF4982" evidence="9">
    <location>
        <begin position="671"/>
        <end position="728"/>
    </location>
</feature>
<dbReference type="Gene3D" id="3.20.20.80">
    <property type="entry name" value="Glycosidases"/>
    <property type="match status" value="1"/>
</dbReference>
<organism evidence="10 11">
    <name type="scientific">Niabella yanshanensis</name>
    <dbReference type="NCBI Taxonomy" id="577386"/>
    <lineage>
        <taxon>Bacteria</taxon>
        <taxon>Pseudomonadati</taxon>
        <taxon>Bacteroidota</taxon>
        <taxon>Chitinophagia</taxon>
        <taxon>Chitinophagales</taxon>
        <taxon>Chitinophagaceae</taxon>
        <taxon>Niabella</taxon>
    </lineage>
</organism>
<comment type="similarity">
    <text evidence="1">Belongs to the glycosyl hydrolase 2 family.</text>
</comment>
<dbReference type="InterPro" id="IPR006102">
    <property type="entry name" value="Ig-like_GH2"/>
</dbReference>
<dbReference type="InterPro" id="IPR013783">
    <property type="entry name" value="Ig-like_fold"/>
</dbReference>
<dbReference type="Pfam" id="PF00703">
    <property type="entry name" value="Glyco_hydro_2"/>
    <property type="match status" value="1"/>
</dbReference>
<feature type="transmembrane region" description="Helical" evidence="4">
    <location>
        <begin position="44"/>
        <end position="65"/>
    </location>
</feature>
<dbReference type="Pfam" id="PF02837">
    <property type="entry name" value="Glyco_hydro_2_N"/>
    <property type="match status" value="1"/>
</dbReference>
<dbReference type="SUPFAM" id="SSF49303">
    <property type="entry name" value="beta-Galactosidase/glucuronidase domain"/>
    <property type="match status" value="1"/>
</dbReference>
<evidence type="ECO:0000256" key="3">
    <source>
        <dbReference type="ARBA" id="ARBA00023295"/>
    </source>
</evidence>
<evidence type="ECO:0000313" key="10">
    <source>
        <dbReference type="EMBL" id="WQD39274.1"/>
    </source>
</evidence>
<evidence type="ECO:0000259" key="5">
    <source>
        <dbReference type="Pfam" id="PF00703"/>
    </source>
</evidence>
<proteinExistence type="inferred from homology"/>
<evidence type="ECO:0000259" key="6">
    <source>
        <dbReference type="Pfam" id="PF02836"/>
    </source>
</evidence>
<dbReference type="SUPFAM" id="SSF49785">
    <property type="entry name" value="Galactose-binding domain-like"/>
    <property type="match status" value="2"/>
</dbReference>
<sequence>MRSICQQKKTEPINLMDHCSNNKNVLKEFTIIDVSGIKAYKSKLMVSAVTTLVTVLIFLSGSAAIGQPSTGRIAIDLNSNWRTIAGNDESPLAPAFQIKFDDSKWKQVTVPHNWDDYHGYRRLLHGNKHGDAWYRRTVKLKQSKAGKRFFLFFEGVGSYATVYLNGQEVGAHAGGRTTFTIDVTNHIKTDGTNNQLAVRAWHPPFIKDLPWVCGGCSDERGFSEGSQPMGIFRPVQLIITNDLRIEPFGVHAWATLKGNAAVLNINTLIKNYGAQQKLFTVVHNLVDKKGAIVKTVTEKGSLKANSNLELSTKNIDIKKVNLWSVEDPYLYKIVSVIKEGSREIDRLETDFGFRTVNWKTATNQFYLNGKPVFINGVAEYEHLIGQSHAFSKEQVVARIKWMEAAGFNAFRDGHQPHNLLYGKLFNQKGILWWTQLSAHVWYDTPEFKANFKQLLKEWVIERRNDPSVVLWGLQNESKIPEAFAKECTQLIRDLDPTSASQRLVTTCNGGEGTDWDVPQNWTGTYGGNPDTYGEDLKKQVLVGEYGAWRTLDLHTEGGYKQNAPVSEDRFTQLMEKKLRLAESVKDSVAGHFFWLLTSHDNPGRIQGGEGLRELDRIGPVNYKGMLTPWEEPTDIFYMFRSNYVSAQKEPMVYIASHTWPNRWTKPGLKDSIMVYSNCDEVELFNDLGQVSLGKQKHGGFGTHFIFNKANIQYNVLYAVGYVNGKSVARDTVFLDHLPEAPGVAALRPSGTSLLKPKPGLNYVYRVNSGGADYVDEWGNKWSADRALHPNAANKYWGSSSWTSAFDNMPAFFASQRRTNAAIKGTKDWALFQSFRYGLNQLYYQFPLPNGSYEIELYFVEPWLGVGGSMEAGAMRLFDVAVNGQTVIKDLDIWKEAGANKALKKTVTAKVSNGLLRISFPDTRAGQAIISAIAIASNSRNIKAAPASEMIRELKCNGCVYNAWLDEGDQLFTNQATRVYKLDPALFGADWIRVSRNNSTKLQFVANETIDVYVGVAKENASVLKDFERLSDSIVSDEEGGKKYDVYRKRFETGKTVIIDSKDIGLMGILPATNMQPAYDLKPTTSYKADVAVLNSSVVKQVVAGGERTVVKNNEPAEITWPIATGVADVYSITVKYNSPLEQDVTGTLQLFDVGNNKMVDEAVVFKTTRPGKWNYITINTGGMINAGSYKVKLITRNANGLIVSNIDIQ</sequence>
<dbReference type="Proteomes" id="UP001325680">
    <property type="component" value="Chromosome"/>
</dbReference>
<feature type="domain" description="Glycosyl hydrolases family 2 sugar binding" evidence="7">
    <location>
        <begin position="127"/>
        <end position="203"/>
    </location>
</feature>
<feature type="domain" description="Glycoside hydrolase family 2 immunoglobulin-like beta-sandwich" evidence="5">
    <location>
        <begin position="256"/>
        <end position="354"/>
    </location>
</feature>
<evidence type="ECO:0000259" key="7">
    <source>
        <dbReference type="Pfam" id="PF02837"/>
    </source>
</evidence>
<dbReference type="InterPro" id="IPR036156">
    <property type="entry name" value="Beta-gal/glucu_dom_sf"/>
</dbReference>
<dbReference type="InterPro" id="IPR051913">
    <property type="entry name" value="GH2_Domain-Containing"/>
</dbReference>
<feature type="domain" description="Glycoside hydrolase family 2 catalytic" evidence="6">
    <location>
        <begin position="363"/>
        <end position="505"/>
    </location>
</feature>
<keyword evidence="4" id="KW-0472">Membrane</keyword>
<dbReference type="InterPro" id="IPR021720">
    <property type="entry name" value="Malectin_dom"/>
</dbReference>
<dbReference type="Pfam" id="PF16355">
    <property type="entry name" value="DUF4982"/>
    <property type="match status" value="1"/>
</dbReference>
<dbReference type="EMBL" id="CP139960">
    <property type="protein sequence ID" value="WQD39274.1"/>
    <property type="molecule type" value="Genomic_DNA"/>
</dbReference>
<dbReference type="SUPFAM" id="SSF51445">
    <property type="entry name" value="(Trans)glycosidases"/>
    <property type="match status" value="1"/>
</dbReference>
<dbReference type="Pfam" id="PF02836">
    <property type="entry name" value="Glyco_hydro_2_C"/>
    <property type="match status" value="1"/>
</dbReference>
<evidence type="ECO:0000259" key="8">
    <source>
        <dbReference type="Pfam" id="PF11721"/>
    </source>
</evidence>
<dbReference type="RefSeq" id="WP_211316543.1">
    <property type="nucleotide sequence ID" value="NZ_CP139960.1"/>
</dbReference>
<keyword evidence="4" id="KW-1133">Transmembrane helix</keyword>
<dbReference type="InterPro" id="IPR006101">
    <property type="entry name" value="Glyco_hydro_2"/>
</dbReference>
<evidence type="ECO:0000259" key="9">
    <source>
        <dbReference type="Pfam" id="PF16355"/>
    </source>
</evidence>
<gene>
    <name evidence="10" type="ORF">U0035_03800</name>
</gene>
<keyword evidence="4" id="KW-0812">Transmembrane</keyword>
<dbReference type="InterPro" id="IPR017853">
    <property type="entry name" value="GH"/>
</dbReference>
<feature type="domain" description="Malectin" evidence="8">
    <location>
        <begin position="763"/>
        <end position="933"/>
    </location>
</feature>
<dbReference type="InterPro" id="IPR006103">
    <property type="entry name" value="Glyco_hydro_2_cat"/>
</dbReference>
<dbReference type="PRINTS" id="PR00132">
    <property type="entry name" value="GLHYDRLASE2"/>
</dbReference>
<evidence type="ECO:0000256" key="4">
    <source>
        <dbReference type="SAM" id="Phobius"/>
    </source>
</evidence>
<dbReference type="InterPro" id="IPR006104">
    <property type="entry name" value="Glyco_hydro_2_N"/>
</dbReference>
<dbReference type="Pfam" id="PF11721">
    <property type="entry name" value="Malectin"/>
    <property type="match status" value="1"/>
</dbReference>
<dbReference type="PANTHER" id="PTHR42732:SF1">
    <property type="entry name" value="BETA-MANNOSIDASE"/>
    <property type="match status" value="1"/>
</dbReference>
<evidence type="ECO:0000313" key="11">
    <source>
        <dbReference type="Proteomes" id="UP001325680"/>
    </source>
</evidence>
<reference evidence="10 11" key="1">
    <citation type="submission" date="2023-12" db="EMBL/GenBank/DDBJ databases">
        <title>Genome sequencing and assembly of bacterial species from a model synthetic community.</title>
        <authorList>
            <person name="Hogle S.L."/>
        </authorList>
    </citation>
    <scope>NUCLEOTIDE SEQUENCE [LARGE SCALE GENOMIC DNA]</scope>
    <source>
        <strain evidence="10 11">HAMBI_3031</strain>
    </source>
</reference>
<dbReference type="InterPro" id="IPR032311">
    <property type="entry name" value="DUF4982"/>
</dbReference>
<dbReference type="PANTHER" id="PTHR42732">
    <property type="entry name" value="BETA-GALACTOSIDASE"/>
    <property type="match status" value="1"/>
</dbReference>
<keyword evidence="3" id="KW-0326">Glycosidase</keyword>
<dbReference type="InterPro" id="IPR008979">
    <property type="entry name" value="Galactose-bd-like_sf"/>
</dbReference>
<dbReference type="Gene3D" id="2.60.120.260">
    <property type="entry name" value="Galactose-binding domain-like"/>
    <property type="match status" value="1"/>
</dbReference>
<dbReference type="Gene3D" id="2.60.120.430">
    <property type="entry name" value="Galactose-binding lectin"/>
    <property type="match status" value="1"/>
</dbReference>
<evidence type="ECO:0000256" key="2">
    <source>
        <dbReference type="ARBA" id="ARBA00022801"/>
    </source>
</evidence>
<protein>
    <submittedName>
        <fullName evidence="10">Malectin domain-containing carbohydrate-binding protein</fullName>
    </submittedName>
</protein>